<reference evidence="1 2" key="1">
    <citation type="submission" date="2017-02" db="EMBL/GenBank/DDBJ databases">
        <title>Vagococcus cremeus sp. nov., isolated from the small intestine of a marten, Martes flavigula.</title>
        <authorList>
            <person name="Tak E.J."/>
            <person name="Bae J.-W."/>
        </authorList>
    </citation>
    <scope>NUCLEOTIDE SEQUENCE [LARGE SCALE GENOMIC DNA]</scope>
    <source>
        <strain evidence="1 2">D7T301</strain>
    </source>
</reference>
<dbReference type="Proteomes" id="UP000189970">
    <property type="component" value="Unassembled WGS sequence"/>
</dbReference>
<accession>A0A1V4DHL8</accession>
<proteinExistence type="predicted"/>
<organism evidence="1 2">
    <name type="scientific">Vagococcus martis</name>
    <dbReference type="NCBI Taxonomy" id="1768210"/>
    <lineage>
        <taxon>Bacteria</taxon>
        <taxon>Bacillati</taxon>
        <taxon>Bacillota</taxon>
        <taxon>Bacilli</taxon>
        <taxon>Lactobacillales</taxon>
        <taxon>Enterococcaceae</taxon>
        <taxon>Vagococcus</taxon>
    </lineage>
</organism>
<comment type="caution">
    <text evidence="1">The sequence shown here is derived from an EMBL/GenBank/DDBJ whole genome shotgun (WGS) entry which is preliminary data.</text>
</comment>
<name>A0A1V4DHL8_9ENTE</name>
<dbReference type="RefSeq" id="WP_079346635.1">
    <property type="nucleotide sequence ID" value="NZ_MVAB01000001.1"/>
</dbReference>
<keyword evidence="2" id="KW-1185">Reference proteome</keyword>
<gene>
    <name evidence="1" type="ORF">BW731_06350</name>
</gene>
<evidence type="ECO:0000313" key="1">
    <source>
        <dbReference type="EMBL" id="OPF87826.1"/>
    </source>
</evidence>
<dbReference type="EMBL" id="MVAB01000001">
    <property type="protein sequence ID" value="OPF87826.1"/>
    <property type="molecule type" value="Genomic_DNA"/>
</dbReference>
<dbReference type="AlphaFoldDB" id="A0A1V4DHL8"/>
<sequence length="176" mass="19998">MEKKLFILLLFFLFNFETDVLANQLSYPEGGDVYSDVGDNLGELGIASRFHIFAENSVEVNAHVNGNIASNHFFANSNFGTDIREGILKQEIVYLNKIHSIVSSSFVEETNQRSTKFVVGKDNVIDIIDNGRAVSINGIKLDHVSKTSIYQDRDNNYINFKHEFNELEKKQLIFLC</sequence>
<protein>
    <submittedName>
        <fullName evidence="1">Uncharacterized protein</fullName>
    </submittedName>
</protein>
<evidence type="ECO:0000313" key="2">
    <source>
        <dbReference type="Proteomes" id="UP000189970"/>
    </source>
</evidence>